<evidence type="ECO:0000313" key="3">
    <source>
        <dbReference type="Proteomes" id="UP000640052"/>
    </source>
</evidence>
<protein>
    <recommendedName>
        <fullName evidence="1">Macro domain-containing protein</fullName>
    </recommendedName>
</protein>
<dbReference type="SUPFAM" id="SSF52949">
    <property type="entry name" value="Macro domain-like"/>
    <property type="match status" value="1"/>
</dbReference>
<feature type="domain" description="Macro" evidence="1">
    <location>
        <begin position="1"/>
        <end position="174"/>
    </location>
</feature>
<dbReference type="InterPro" id="IPR043472">
    <property type="entry name" value="Macro_dom-like"/>
</dbReference>
<dbReference type="CDD" id="cd02908">
    <property type="entry name" value="Macro_OAADPr_deacetylase"/>
    <property type="match status" value="1"/>
</dbReference>
<dbReference type="InterPro" id="IPR045425">
    <property type="entry name" value="DUF6508"/>
</dbReference>
<dbReference type="InterPro" id="IPR002589">
    <property type="entry name" value="Macro_dom"/>
</dbReference>
<dbReference type="Gene3D" id="3.40.220.10">
    <property type="entry name" value="Leucine Aminopeptidase, subunit E, domain 1"/>
    <property type="match status" value="1"/>
</dbReference>
<dbReference type="PANTHER" id="PTHR11106">
    <property type="entry name" value="GANGLIOSIDE INDUCED DIFFERENTIATION ASSOCIATED PROTEIN 2-RELATED"/>
    <property type="match status" value="1"/>
</dbReference>
<reference evidence="2" key="1">
    <citation type="submission" date="2021-01" db="EMBL/GenBank/DDBJ databases">
        <title>Whole genome shotgun sequence of Acrocarpospora phusangensis NBRC 108782.</title>
        <authorList>
            <person name="Komaki H."/>
            <person name="Tamura T."/>
        </authorList>
    </citation>
    <scope>NUCLEOTIDE SEQUENCE</scope>
    <source>
        <strain evidence="2">NBRC 108782</strain>
    </source>
</reference>
<dbReference type="NCBIfam" id="NF001664">
    <property type="entry name" value="PRK00431.1-6"/>
    <property type="match status" value="1"/>
</dbReference>
<dbReference type="Pfam" id="PF01661">
    <property type="entry name" value="Macro"/>
    <property type="match status" value="1"/>
</dbReference>
<dbReference type="PROSITE" id="PS51154">
    <property type="entry name" value="MACRO"/>
    <property type="match status" value="1"/>
</dbReference>
<evidence type="ECO:0000313" key="2">
    <source>
        <dbReference type="EMBL" id="GIH24129.1"/>
    </source>
</evidence>
<dbReference type="Pfam" id="PF20118">
    <property type="entry name" value="DUF6508"/>
    <property type="match status" value="1"/>
</dbReference>
<organism evidence="2 3">
    <name type="scientific">Acrocarpospora phusangensis</name>
    <dbReference type="NCBI Taxonomy" id="1070424"/>
    <lineage>
        <taxon>Bacteria</taxon>
        <taxon>Bacillati</taxon>
        <taxon>Actinomycetota</taxon>
        <taxon>Actinomycetes</taxon>
        <taxon>Streptosporangiales</taxon>
        <taxon>Streptosporangiaceae</taxon>
        <taxon>Acrocarpospora</taxon>
    </lineage>
</organism>
<dbReference type="AlphaFoldDB" id="A0A919QAE5"/>
<gene>
    <name evidence="2" type="ORF">Aph01nite_24390</name>
</gene>
<proteinExistence type="predicted"/>
<dbReference type="PANTHER" id="PTHR11106:SF27">
    <property type="entry name" value="MACRO DOMAIN-CONTAINING PROTEIN"/>
    <property type="match status" value="1"/>
</dbReference>
<dbReference type="Proteomes" id="UP000640052">
    <property type="component" value="Unassembled WGS sequence"/>
</dbReference>
<sequence length="318" mass="33958">MRIRVVKGDITDQHADVIVNAANSSLLGGGGVDGAIHRRGGPAILAECRELRASAYRDGLPAGQAVATTAGELRARWVVHTVGPVYSASEDRSALLASCYRESLLLAGRLGARSVAFPAISTGVYRWPLESAAEIAVRALRAASAEARAIDDVRFVLFTEDAYAVFERVVTGDESIAAGLAAHPAERWHALFAAVDALTPADREVTWEGGRENAAGVTQLPYPVYGEGFLRVVRLLGELAVVPFDWPGWTRASPLFPEGRGLAEAPVADACRLATAYVRGERFTDGALESGLRNGALDAVVERLRRWFAEERPGRGAS</sequence>
<accession>A0A919QAE5</accession>
<keyword evidence="3" id="KW-1185">Reference proteome</keyword>
<evidence type="ECO:0000259" key="1">
    <source>
        <dbReference type="PROSITE" id="PS51154"/>
    </source>
</evidence>
<name>A0A919QAE5_9ACTN</name>
<comment type="caution">
    <text evidence="2">The sequence shown here is derived from an EMBL/GenBank/DDBJ whole genome shotgun (WGS) entry which is preliminary data.</text>
</comment>
<dbReference type="EMBL" id="BOOA01000016">
    <property type="protein sequence ID" value="GIH24129.1"/>
    <property type="molecule type" value="Genomic_DNA"/>
</dbReference>
<dbReference type="SMART" id="SM00506">
    <property type="entry name" value="A1pp"/>
    <property type="match status" value="1"/>
</dbReference>